<accession>A0A7X4KB74</accession>
<dbReference type="Proteomes" id="UP000450012">
    <property type="component" value="Unassembled WGS sequence"/>
</dbReference>
<reference evidence="1 2" key="1">
    <citation type="submission" date="2019-12" db="EMBL/GenBank/DDBJ databases">
        <title>Novel species isolated from a subtropical stream in China.</title>
        <authorList>
            <person name="Lu H."/>
        </authorList>
    </citation>
    <scope>NUCLEOTIDE SEQUENCE [LARGE SCALE GENOMIC DNA]</scope>
    <source>
        <strain evidence="1 2">FT55W</strain>
    </source>
</reference>
<proteinExistence type="predicted"/>
<evidence type="ECO:0000313" key="2">
    <source>
        <dbReference type="Proteomes" id="UP000450012"/>
    </source>
</evidence>
<keyword evidence="2" id="KW-1185">Reference proteome</keyword>
<name>A0A7X4KB74_9BURK</name>
<gene>
    <name evidence="1" type="ORF">GTP45_07555</name>
</gene>
<dbReference type="AlphaFoldDB" id="A0A7X4KB74"/>
<sequence>MPKQAIDDSAVAAVLQQIWRLRLTLRQQQQLSGQIQARQQARRSEQVCTALQRYLYRVDSQR</sequence>
<dbReference type="EMBL" id="WWCK01000002">
    <property type="protein sequence ID" value="MYM66682.1"/>
    <property type="molecule type" value="Genomic_DNA"/>
</dbReference>
<organism evidence="1 2">
    <name type="scientific">Duganella rivi</name>
    <dbReference type="NCBI Taxonomy" id="2666083"/>
    <lineage>
        <taxon>Bacteria</taxon>
        <taxon>Pseudomonadati</taxon>
        <taxon>Pseudomonadota</taxon>
        <taxon>Betaproteobacteria</taxon>
        <taxon>Burkholderiales</taxon>
        <taxon>Oxalobacteraceae</taxon>
        <taxon>Telluria group</taxon>
        <taxon>Duganella</taxon>
    </lineage>
</organism>
<comment type="caution">
    <text evidence="1">The sequence shown here is derived from an EMBL/GenBank/DDBJ whole genome shotgun (WGS) entry which is preliminary data.</text>
</comment>
<protein>
    <submittedName>
        <fullName evidence="1">Uncharacterized protein</fullName>
    </submittedName>
</protein>
<dbReference type="RefSeq" id="WP_161013234.1">
    <property type="nucleotide sequence ID" value="NZ_WWCK01000002.1"/>
</dbReference>
<evidence type="ECO:0000313" key="1">
    <source>
        <dbReference type="EMBL" id="MYM66682.1"/>
    </source>
</evidence>